<keyword evidence="3" id="KW-1185">Reference proteome</keyword>
<proteinExistence type="predicted"/>
<organism evidence="2 3">
    <name type="scientific">Synaphobranchus kaupii</name>
    <name type="common">Kaup's arrowtooth eel</name>
    <dbReference type="NCBI Taxonomy" id="118154"/>
    <lineage>
        <taxon>Eukaryota</taxon>
        <taxon>Metazoa</taxon>
        <taxon>Chordata</taxon>
        <taxon>Craniata</taxon>
        <taxon>Vertebrata</taxon>
        <taxon>Euteleostomi</taxon>
        <taxon>Actinopterygii</taxon>
        <taxon>Neopterygii</taxon>
        <taxon>Teleostei</taxon>
        <taxon>Anguilliformes</taxon>
        <taxon>Synaphobranchidae</taxon>
        <taxon>Synaphobranchus</taxon>
    </lineage>
</organism>
<name>A0A9Q1FVQ0_SYNKA</name>
<dbReference type="EMBL" id="JAINUF010000003">
    <property type="protein sequence ID" value="KAJ8368279.1"/>
    <property type="molecule type" value="Genomic_DNA"/>
</dbReference>
<gene>
    <name evidence="2" type="ORF">SKAU_G00083070</name>
</gene>
<reference evidence="2" key="1">
    <citation type="journal article" date="2023" name="Science">
        <title>Genome structures resolve the early diversification of teleost fishes.</title>
        <authorList>
            <person name="Parey E."/>
            <person name="Louis A."/>
            <person name="Montfort J."/>
            <person name="Bouchez O."/>
            <person name="Roques C."/>
            <person name="Iampietro C."/>
            <person name="Lluch J."/>
            <person name="Castinel A."/>
            <person name="Donnadieu C."/>
            <person name="Desvignes T."/>
            <person name="Floi Bucao C."/>
            <person name="Jouanno E."/>
            <person name="Wen M."/>
            <person name="Mejri S."/>
            <person name="Dirks R."/>
            <person name="Jansen H."/>
            <person name="Henkel C."/>
            <person name="Chen W.J."/>
            <person name="Zahm M."/>
            <person name="Cabau C."/>
            <person name="Klopp C."/>
            <person name="Thompson A.W."/>
            <person name="Robinson-Rechavi M."/>
            <person name="Braasch I."/>
            <person name="Lecointre G."/>
            <person name="Bobe J."/>
            <person name="Postlethwait J.H."/>
            <person name="Berthelot C."/>
            <person name="Roest Crollius H."/>
            <person name="Guiguen Y."/>
        </authorList>
    </citation>
    <scope>NUCLEOTIDE SEQUENCE</scope>
    <source>
        <strain evidence="2">WJC10195</strain>
    </source>
</reference>
<protein>
    <submittedName>
        <fullName evidence="2">Uncharacterized protein</fullName>
    </submittedName>
</protein>
<evidence type="ECO:0000256" key="1">
    <source>
        <dbReference type="SAM" id="MobiDB-lite"/>
    </source>
</evidence>
<evidence type="ECO:0000313" key="3">
    <source>
        <dbReference type="Proteomes" id="UP001152622"/>
    </source>
</evidence>
<feature type="region of interest" description="Disordered" evidence="1">
    <location>
        <begin position="38"/>
        <end position="84"/>
    </location>
</feature>
<evidence type="ECO:0000313" key="2">
    <source>
        <dbReference type="EMBL" id="KAJ8368279.1"/>
    </source>
</evidence>
<accession>A0A9Q1FVQ0</accession>
<dbReference type="Proteomes" id="UP001152622">
    <property type="component" value="Chromosome 3"/>
</dbReference>
<comment type="caution">
    <text evidence="2">The sequence shown here is derived from an EMBL/GenBank/DDBJ whole genome shotgun (WGS) entry which is preliminary data.</text>
</comment>
<sequence>MALPEDALIPCNPVSQSLASLPNSGRYRGCHHSCRCQRGKFSRSQTAPRQAVPSHPGPREHVDPRGMPGLLGQRLKNIIRQSKD</sequence>
<dbReference type="AlphaFoldDB" id="A0A9Q1FVQ0"/>